<dbReference type="PANTHER" id="PTHR34220">
    <property type="entry name" value="SENSOR HISTIDINE KINASE YPDA"/>
    <property type="match status" value="1"/>
</dbReference>
<dbReference type="InterPro" id="IPR003660">
    <property type="entry name" value="HAMP_dom"/>
</dbReference>
<feature type="region of interest" description="Disordered" evidence="6">
    <location>
        <begin position="486"/>
        <end position="527"/>
    </location>
</feature>
<evidence type="ECO:0000256" key="4">
    <source>
        <dbReference type="ARBA" id="ARBA00022777"/>
    </source>
</evidence>
<dbReference type="InterPro" id="IPR003594">
    <property type="entry name" value="HATPase_dom"/>
</dbReference>
<dbReference type="Pfam" id="PF06580">
    <property type="entry name" value="His_kinase"/>
    <property type="match status" value="1"/>
</dbReference>
<dbReference type="EMBL" id="FNGO01000001">
    <property type="protein sequence ID" value="SDL11289.1"/>
    <property type="molecule type" value="Genomic_DNA"/>
</dbReference>
<keyword evidence="2" id="KW-0597">Phosphoprotein</keyword>
<feature type="coiled-coil region" evidence="5">
    <location>
        <begin position="246"/>
        <end position="298"/>
    </location>
</feature>
<organism evidence="9 10">
    <name type="scientific">Halarsenatibacter silvermanii</name>
    <dbReference type="NCBI Taxonomy" id="321763"/>
    <lineage>
        <taxon>Bacteria</taxon>
        <taxon>Bacillati</taxon>
        <taxon>Bacillota</taxon>
        <taxon>Clostridia</taxon>
        <taxon>Halanaerobiales</taxon>
        <taxon>Halarsenatibacteraceae</taxon>
        <taxon>Halarsenatibacter</taxon>
    </lineage>
</organism>
<dbReference type="PANTHER" id="PTHR34220:SF7">
    <property type="entry name" value="SENSOR HISTIDINE KINASE YPDA"/>
    <property type="match status" value="1"/>
</dbReference>
<evidence type="ECO:0000313" key="10">
    <source>
        <dbReference type="Proteomes" id="UP000199476"/>
    </source>
</evidence>
<dbReference type="Gene3D" id="6.10.340.10">
    <property type="match status" value="1"/>
</dbReference>
<keyword evidence="7" id="KW-1133">Transmembrane helix</keyword>
<evidence type="ECO:0000259" key="8">
    <source>
        <dbReference type="PROSITE" id="PS50885"/>
    </source>
</evidence>
<dbReference type="AlphaFoldDB" id="A0A1G9HEG9"/>
<dbReference type="Gene3D" id="3.30.565.10">
    <property type="entry name" value="Histidine kinase-like ATPase, C-terminal domain"/>
    <property type="match status" value="1"/>
</dbReference>
<evidence type="ECO:0000256" key="2">
    <source>
        <dbReference type="ARBA" id="ARBA00022553"/>
    </source>
</evidence>
<proteinExistence type="predicted"/>
<dbReference type="CDD" id="cd06225">
    <property type="entry name" value="HAMP"/>
    <property type="match status" value="1"/>
</dbReference>
<keyword evidence="4 9" id="KW-0418">Kinase</keyword>
<dbReference type="Pfam" id="PF02518">
    <property type="entry name" value="HATPase_c"/>
    <property type="match status" value="1"/>
</dbReference>
<feature type="transmembrane region" description="Helical" evidence="7">
    <location>
        <begin position="187"/>
        <end position="206"/>
    </location>
</feature>
<dbReference type="SUPFAM" id="SSF158472">
    <property type="entry name" value="HAMP domain-like"/>
    <property type="match status" value="1"/>
</dbReference>
<keyword evidence="3" id="KW-0808">Transferase</keyword>
<evidence type="ECO:0000256" key="6">
    <source>
        <dbReference type="SAM" id="MobiDB-lite"/>
    </source>
</evidence>
<protein>
    <submittedName>
        <fullName evidence="9">Histidine kinase-, DNA gyrase B-, and HSP90-like ATPase</fullName>
    </submittedName>
</protein>
<keyword evidence="7" id="KW-0812">Transmembrane</keyword>
<dbReference type="GO" id="GO:0000155">
    <property type="term" value="F:phosphorelay sensor kinase activity"/>
    <property type="evidence" value="ECO:0007669"/>
    <property type="project" value="InterPro"/>
</dbReference>
<sequence>MIPRSDESPNGKDKNSGELRFTLRKKLLIFFALFFCLMLMISVYVALAHRGTAALTDRMMAENELLERTGEKLNLLEHHTASYLNRRTEESRESYQEIEIELLELKEAENSETVSEFDAVLSGLIAESRELIEMAEAGEDYHRSYTRFRERIDITTRYLTEAINSNNRQANRIYAASSDLVSRIENYGIGMAALLAGFSLIFLYLFSRSITGPLYRIIARSRRLAEGDFAVEPVKVETSDELSFIARAFNRMITELETLFNRLEEKLEVERELQQKQVENLRMKNLLKEAELKKLQSQMNPHFLFNTLNSISQLAVLEEADRTGRMITRLAEHFRRNLKRSEKLIPVEEELKSVDLYCDILRTRFGENIEFNFDYDKTVLSNLIPPLTIQPLVENAFVHGVKKNSDRSGRIDVILERPQDRAKKSKGRDDEDWLRITVRDDGAGMGAELIESIQQEEKIGGLSNIKERLRLFYQRDDLLTIAASPGSGTEIVIDIPPAEKSRQGPEAETENSKTALEFSRSSPAERQ</sequence>
<reference evidence="9 10" key="1">
    <citation type="submission" date="2016-10" db="EMBL/GenBank/DDBJ databases">
        <authorList>
            <person name="de Groot N.N."/>
        </authorList>
    </citation>
    <scope>NUCLEOTIDE SEQUENCE [LARGE SCALE GENOMIC DNA]</scope>
    <source>
        <strain evidence="9 10">SLAS-1</strain>
    </source>
</reference>
<dbReference type="RefSeq" id="WP_089757759.1">
    <property type="nucleotide sequence ID" value="NZ_FNGO01000001.1"/>
</dbReference>
<evidence type="ECO:0000256" key="3">
    <source>
        <dbReference type="ARBA" id="ARBA00022679"/>
    </source>
</evidence>
<dbReference type="SMART" id="SM00304">
    <property type="entry name" value="HAMP"/>
    <property type="match status" value="1"/>
</dbReference>
<dbReference type="InterPro" id="IPR036890">
    <property type="entry name" value="HATPase_C_sf"/>
</dbReference>
<keyword evidence="7" id="KW-0472">Membrane</keyword>
<feature type="transmembrane region" description="Helical" evidence="7">
    <location>
        <begin position="27"/>
        <end position="47"/>
    </location>
</feature>
<feature type="domain" description="HAMP" evidence="8">
    <location>
        <begin position="208"/>
        <end position="261"/>
    </location>
</feature>
<evidence type="ECO:0000256" key="1">
    <source>
        <dbReference type="ARBA" id="ARBA00004370"/>
    </source>
</evidence>
<evidence type="ECO:0000256" key="7">
    <source>
        <dbReference type="SAM" id="Phobius"/>
    </source>
</evidence>
<dbReference type="SUPFAM" id="SSF55874">
    <property type="entry name" value="ATPase domain of HSP90 chaperone/DNA topoisomerase II/histidine kinase"/>
    <property type="match status" value="1"/>
</dbReference>
<dbReference type="STRING" id="321763.SAMN04488692_101191"/>
<dbReference type="GO" id="GO:0016020">
    <property type="term" value="C:membrane"/>
    <property type="evidence" value="ECO:0007669"/>
    <property type="project" value="UniProtKB-SubCell"/>
</dbReference>
<keyword evidence="10" id="KW-1185">Reference proteome</keyword>
<dbReference type="PROSITE" id="PS50885">
    <property type="entry name" value="HAMP"/>
    <property type="match status" value="1"/>
</dbReference>
<dbReference type="InterPro" id="IPR010559">
    <property type="entry name" value="Sig_transdc_His_kin_internal"/>
</dbReference>
<dbReference type="OrthoDB" id="9809348at2"/>
<dbReference type="Pfam" id="PF00672">
    <property type="entry name" value="HAMP"/>
    <property type="match status" value="1"/>
</dbReference>
<evidence type="ECO:0000313" key="9">
    <source>
        <dbReference type="EMBL" id="SDL11289.1"/>
    </source>
</evidence>
<dbReference type="InterPro" id="IPR050640">
    <property type="entry name" value="Bact_2-comp_sensor_kinase"/>
</dbReference>
<name>A0A1G9HEG9_9FIRM</name>
<gene>
    <name evidence="9" type="ORF">SAMN04488692_101191</name>
</gene>
<comment type="subcellular location">
    <subcellularLocation>
        <location evidence="1">Membrane</location>
    </subcellularLocation>
</comment>
<dbReference type="Proteomes" id="UP000199476">
    <property type="component" value="Unassembled WGS sequence"/>
</dbReference>
<evidence type="ECO:0000256" key="5">
    <source>
        <dbReference type="SAM" id="Coils"/>
    </source>
</evidence>
<keyword evidence="5" id="KW-0175">Coiled coil</keyword>
<accession>A0A1G9HEG9</accession>